<feature type="domain" description="C2 Aida-type" evidence="3">
    <location>
        <begin position="141"/>
        <end position="290"/>
    </location>
</feature>
<reference evidence="4 5" key="1">
    <citation type="submission" date="2014-11" db="EMBL/GenBank/DDBJ databases">
        <authorList>
            <person name="Zhu J."/>
            <person name="Qi W."/>
            <person name="Song R."/>
        </authorList>
    </citation>
    <scope>NUCLEOTIDE SEQUENCE [LARGE SCALE GENOMIC DNA]</scope>
</reference>
<dbReference type="PANTHER" id="PTHR28654">
    <property type="entry name" value="AXIN INTERACTOR, DORSALIZATION-ASSOCIATED PROTEIN"/>
    <property type="match status" value="1"/>
</dbReference>
<dbReference type="PROSITE" id="PS51911">
    <property type="entry name" value="C2_AIDA"/>
    <property type="match status" value="1"/>
</dbReference>
<keyword evidence="2" id="KW-0217">Developmental protein</keyword>
<dbReference type="InterPro" id="IPR025939">
    <property type="entry name" value="Aida_C"/>
</dbReference>
<protein>
    <recommendedName>
        <fullName evidence="3">C2 Aida-type domain-containing protein</fullName>
    </recommendedName>
</protein>
<dbReference type="GO" id="GO:0035091">
    <property type="term" value="F:phosphatidylinositol binding"/>
    <property type="evidence" value="ECO:0007669"/>
    <property type="project" value="TreeGrafter"/>
</dbReference>
<dbReference type="InterPro" id="IPR023421">
    <property type="entry name" value="AIDA_N"/>
</dbReference>
<accession>A0A0G4FXP9</accession>
<dbReference type="InterPro" id="IPR035892">
    <property type="entry name" value="C2_domain_sf"/>
</dbReference>
<evidence type="ECO:0000256" key="2">
    <source>
        <dbReference type="ARBA" id="ARBA00022473"/>
    </source>
</evidence>
<sequence>MSVSTEKGYIGREWAEKFRQRVQEDSWGQLLEAQEGYTDLASVMAAKQGRIYLTSEEQDLMHRLILCLSARAQSLRTMREIVSLQDMKALIPVFETLFSSDKAPFSVEPHKYANVQPVRPSTAGEIICGDTDEPYSDFQHVSQALQKVQGTLVAIKIDKIGLKDAQTYINPFMTVLIAENKNQIVLSSHDTPVATERTDDYVVFGCTVYLGLSLEDMQRKDCSIFFEFKHYKPKKHKVSTRCWSLMEINELRRDEEIVLEIYHKPTDLRKKRIRLHSEKQLYLHLVATFITK</sequence>
<comment type="similarity">
    <text evidence="1">Belongs to the AIDA family.</text>
</comment>
<dbReference type="OMA" id="KLHAAWC"/>
<dbReference type="Pfam" id="PF08910">
    <property type="entry name" value="Aida_N"/>
    <property type="match status" value="1"/>
</dbReference>
<name>A0A0G4FXP9_VITBC</name>
<dbReference type="InParanoid" id="A0A0G4FXP9"/>
<evidence type="ECO:0000313" key="4">
    <source>
        <dbReference type="EMBL" id="CEM20092.1"/>
    </source>
</evidence>
<evidence type="ECO:0000313" key="5">
    <source>
        <dbReference type="Proteomes" id="UP000041254"/>
    </source>
</evidence>
<dbReference type="PANTHER" id="PTHR28654:SF1">
    <property type="entry name" value="AXIN INTERACTOR, DORSALIZATION-ASSOCIATED PROTEIN"/>
    <property type="match status" value="1"/>
</dbReference>
<organism evidence="4 5">
    <name type="scientific">Vitrella brassicaformis (strain CCMP3155)</name>
    <dbReference type="NCBI Taxonomy" id="1169540"/>
    <lineage>
        <taxon>Eukaryota</taxon>
        <taxon>Sar</taxon>
        <taxon>Alveolata</taxon>
        <taxon>Colpodellida</taxon>
        <taxon>Vitrellaceae</taxon>
        <taxon>Vitrella</taxon>
    </lineage>
</organism>
<proteinExistence type="inferred from homology"/>
<dbReference type="InterPro" id="IPR036818">
    <property type="entry name" value="AIDA_N_sf"/>
</dbReference>
<evidence type="ECO:0000259" key="3">
    <source>
        <dbReference type="PROSITE" id="PS51911"/>
    </source>
</evidence>
<evidence type="ECO:0000256" key="1">
    <source>
        <dbReference type="ARBA" id="ARBA00007205"/>
    </source>
</evidence>
<dbReference type="AlphaFoldDB" id="A0A0G4FXP9"/>
<dbReference type="Pfam" id="PF14186">
    <property type="entry name" value="Aida_C2"/>
    <property type="match status" value="1"/>
</dbReference>
<dbReference type="Proteomes" id="UP000041254">
    <property type="component" value="Unassembled WGS sequence"/>
</dbReference>
<keyword evidence="5" id="KW-1185">Reference proteome</keyword>
<dbReference type="VEuPathDB" id="CryptoDB:Vbra_6067"/>
<dbReference type="SUPFAM" id="SSF109779">
    <property type="entry name" value="Domain from hypothetical 2610208m17rik protein"/>
    <property type="match status" value="1"/>
</dbReference>
<gene>
    <name evidence="4" type="ORF">Vbra_6067</name>
</gene>
<dbReference type="Gene3D" id="2.60.40.150">
    <property type="entry name" value="C2 domain"/>
    <property type="match status" value="1"/>
</dbReference>
<dbReference type="GO" id="GO:0016020">
    <property type="term" value="C:membrane"/>
    <property type="evidence" value="ECO:0007669"/>
    <property type="project" value="TreeGrafter"/>
</dbReference>
<dbReference type="EMBL" id="CDMY01000520">
    <property type="protein sequence ID" value="CEM20092.1"/>
    <property type="molecule type" value="Genomic_DNA"/>
</dbReference>
<dbReference type="Gene3D" id="1.20.120.360">
    <property type="entry name" value="Axin interactor, dorsalization-associated protein, N-terminal domain"/>
    <property type="match status" value="1"/>
</dbReference>
<dbReference type="OrthoDB" id="428576at2759"/>